<sequence>MRKMLVSALCLFGVGQAQAADLPSNKAPPPPAFTSAPVVFSWTGFYAGVEGGADFMRRQGVVTNPALATTTPYRMNGVGGALGGMIGYNQQLGPMVVGVEANGDGVIGGSRTTNVRDATGAVYGVNARHNYDADLRGRLGFALDRALIFAAGGVAFGDVKTTMTGAAPTMMNANANRVGWTLGGGVEYAFTDHVIGRAEYRFTDLGTATTTNAATGVSDKVRYDSNSAMFGLMYKFGGP</sequence>
<name>A0A212Q2A3_RHOAC</name>
<evidence type="ECO:0000256" key="6">
    <source>
        <dbReference type="SAM" id="SignalP"/>
    </source>
</evidence>
<keyword evidence="3" id="KW-0472">Membrane</keyword>
<dbReference type="InterPro" id="IPR011250">
    <property type="entry name" value="OMP/PagP_B-barrel"/>
</dbReference>
<accession>A0A212Q2A3</accession>
<evidence type="ECO:0000256" key="1">
    <source>
        <dbReference type="ARBA" id="ARBA00004442"/>
    </source>
</evidence>
<organism evidence="8 9">
    <name type="scientific">Rhodoblastus acidophilus</name>
    <name type="common">Rhodopseudomonas acidophila</name>
    <dbReference type="NCBI Taxonomy" id="1074"/>
    <lineage>
        <taxon>Bacteria</taxon>
        <taxon>Pseudomonadati</taxon>
        <taxon>Pseudomonadota</taxon>
        <taxon>Alphaproteobacteria</taxon>
        <taxon>Hyphomicrobiales</taxon>
        <taxon>Rhodoblastaceae</taxon>
        <taxon>Rhodoblastus</taxon>
    </lineage>
</organism>
<evidence type="ECO:0000256" key="5">
    <source>
        <dbReference type="ARBA" id="ARBA00038306"/>
    </source>
</evidence>
<dbReference type="GO" id="GO:0009279">
    <property type="term" value="C:cell outer membrane"/>
    <property type="evidence" value="ECO:0007669"/>
    <property type="project" value="UniProtKB-SubCell"/>
</dbReference>
<dbReference type="RefSeq" id="WP_158255276.1">
    <property type="nucleotide sequence ID" value="NZ_FYDG01000001.1"/>
</dbReference>
<comment type="subcellular location">
    <subcellularLocation>
        <location evidence="1">Cell outer membrane</location>
    </subcellularLocation>
</comment>
<dbReference type="Gene3D" id="2.40.160.20">
    <property type="match status" value="1"/>
</dbReference>
<dbReference type="Pfam" id="PF13505">
    <property type="entry name" value="OMP_b-brl"/>
    <property type="match status" value="1"/>
</dbReference>
<evidence type="ECO:0000256" key="4">
    <source>
        <dbReference type="ARBA" id="ARBA00023237"/>
    </source>
</evidence>
<feature type="chain" id="PRO_5012419908" evidence="6">
    <location>
        <begin position="20"/>
        <end position="239"/>
    </location>
</feature>
<protein>
    <submittedName>
        <fullName evidence="8">Outer membrane immunogenic protein</fullName>
    </submittedName>
</protein>
<comment type="similarity">
    <text evidence="5">Belongs to the Omp25/RopB family.</text>
</comment>
<evidence type="ECO:0000313" key="9">
    <source>
        <dbReference type="Proteomes" id="UP000198418"/>
    </source>
</evidence>
<dbReference type="InterPro" id="IPR051692">
    <property type="entry name" value="OMP-like"/>
</dbReference>
<dbReference type="EMBL" id="FYDG01000001">
    <property type="protein sequence ID" value="SNB53374.1"/>
    <property type="molecule type" value="Genomic_DNA"/>
</dbReference>
<keyword evidence="4" id="KW-0998">Cell outer membrane</keyword>
<gene>
    <name evidence="8" type="ORF">SAMN06265338_101329</name>
</gene>
<dbReference type="AlphaFoldDB" id="A0A212Q2A3"/>
<evidence type="ECO:0000259" key="7">
    <source>
        <dbReference type="Pfam" id="PF13505"/>
    </source>
</evidence>
<keyword evidence="9" id="KW-1185">Reference proteome</keyword>
<evidence type="ECO:0000256" key="2">
    <source>
        <dbReference type="ARBA" id="ARBA00022729"/>
    </source>
</evidence>
<reference evidence="9" key="1">
    <citation type="submission" date="2017-06" db="EMBL/GenBank/DDBJ databases">
        <authorList>
            <person name="Varghese N."/>
            <person name="Submissions S."/>
        </authorList>
    </citation>
    <scope>NUCLEOTIDE SEQUENCE [LARGE SCALE GENOMIC DNA]</scope>
    <source>
        <strain evidence="9">DSM 137</strain>
    </source>
</reference>
<feature type="signal peptide" evidence="6">
    <location>
        <begin position="1"/>
        <end position="19"/>
    </location>
</feature>
<dbReference type="InterPro" id="IPR027385">
    <property type="entry name" value="Beta-barrel_OMP"/>
</dbReference>
<feature type="domain" description="Outer membrane protein beta-barrel" evidence="7">
    <location>
        <begin position="40"/>
        <end position="236"/>
    </location>
</feature>
<dbReference type="PANTHER" id="PTHR34001:SF3">
    <property type="entry name" value="BLL7405 PROTEIN"/>
    <property type="match status" value="1"/>
</dbReference>
<evidence type="ECO:0000313" key="8">
    <source>
        <dbReference type="EMBL" id="SNB53374.1"/>
    </source>
</evidence>
<proteinExistence type="inferred from homology"/>
<dbReference type="OrthoDB" id="7960449at2"/>
<dbReference type="SUPFAM" id="SSF56925">
    <property type="entry name" value="OMPA-like"/>
    <property type="match status" value="1"/>
</dbReference>
<evidence type="ECO:0000256" key="3">
    <source>
        <dbReference type="ARBA" id="ARBA00023136"/>
    </source>
</evidence>
<keyword evidence="2 6" id="KW-0732">Signal</keyword>
<dbReference type="Proteomes" id="UP000198418">
    <property type="component" value="Unassembled WGS sequence"/>
</dbReference>
<dbReference type="PANTHER" id="PTHR34001">
    <property type="entry name" value="BLL7405 PROTEIN"/>
    <property type="match status" value="1"/>
</dbReference>